<evidence type="ECO:0000256" key="4">
    <source>
        <dbReference type="ARBA" id="ARBA00022692"/>
    </source>
</evidence>
<keyword evidence="5 7" id="KW-1133">Transmembrane helix</keyword>
<dbReference type="Proteomes" id="UP001597079">
    <property type="component" value="Unassembled WGS sequence"/>
</dbReference>
<organism evidence="9 10">
    <name type="scientific">Alicyclobacillus fodiniaquatilis</name>
    <dbReference type="NCBI Taxonomy" id="1661150"/>
    <lineage>
        <taxon>Bacteria</taxon>
        <taxon>Bacillati</taxon>
        <taxon>Bacillota</taxon>
        <taxon>Bacilli</taxon>
        <taxon>Bacillales</taxon>
        <taxon>Alicyclobacillaceae</taxon>
        <taxon>Alicyclobacillus</taxon>
    </lineage>
</organism>
<dbReference type="EMBL" id="JBHUCX010000020">
    <property type="protein sequence ID" value="MFD1674560.1"/>
    <property type="molecule type" value="Genomic_DNA"/>
</dbReference>
<keyword evidence="2 7" id="KW-0813">Transport</keyword>
<evidence type="ECO:0000256" key="5">
    <source>
        <dbReference type="ARBA" id="ARBA00022989"/>
    </source>
</evidence>
<dbReference type="InterPro" id="IPR000515">
    <property type="entry name" value="MetI-like"/>
</dbReference>
<reference evidence="10" key="1">
    <citation type="journal article" date="2019" name="Int. J. Syst. Evol. Microbiol.">
        <title>The Global Catalogue of Microorganisms (GCM) 10K type strain sequencing project: providing services to taxonomists for standard genome sequencing and annotation.</title>
        <authorList>
            <consortium name="The Broad Institute Genomics Platform"/>
            <consortium name="The Broad Institute Genome Sequencing Center for Infectious Disease"/>
            <person name="Wu L."/>
            <person name="Ma J."/>
        </authorList>
    </citation>
    <scope>NUCLEOTIDE SEQUENCE [LARGE SCALE GENOMIC DNA]</scope>
    <source>
        <strain evidence="10">CGMCC 1.12286</strain>
    </source>
</reference>
<keyword evidence="3" id="KW-1003">Cell membrane</keyword>
<dbReference type="SUPFAM" id="SSF161098">
    <property type="entry name" value="MetI-like"/>
    <property type="match status" value="1"/>
</dbReference>
<dbReference type="CDD" id="cd06261">
    <property type="entry name" value="TM_PBP2"/>
    <property type="match status" value="1"/>
</dbReference>
<dbReference type="RefSeq" id="WP_377942424.1">
    <property type="nucleotide sequence ID" value="NZ_JBHUCX010000020.1"/>
</dbReference>
<feature type="transmembrane region" description="Helical" evidence="7">
    <location>
        <begin position="176"/>
        <end position="200"/>
    </location>
</feature>
<accession>A0ABW4JHD2</accession>
<feature type="transmembrane region" description="Helical" evidence="7">
    <location>
        <begin position="292"/>
        <end position="315"/>
    </location>
</feature>
<evidence type="ECO:0000256" key="7">
    <source>
        <dbReference type="RuleBase" id="RU363032"/>
    </source>
</evidence>
<dbReference type="InterPro" id="IPR050809">
    <property type="entry name" value="UgpAE/MalFG_permease"/>
</dbReference>
<feature type="transmembrane region" description="Helical" evidence="7">
    <location>
        <begin position="28"/>
        <end position="50"/>
    </location>
</feature>
<evidence type="ECO:0000259" key="8">
    <source>
        <dbReference type="PROSITE" id="PS50928"/>
    </source>
</evidence>
<feature type="transmembrane region" description="Helical" evidence="7">
    <location>
        <begin position="224"/>
        <end position="245"/>
    </location>
</feature>
<proteinExistence type="inferred from homology"/>
<dbReference type="PROSITE" id="PS50928">
    <property type="entry name" value="ABC_TM1"/>
    <property type="match status" value="1"/>
</dbReference>
<evidence type="ECO:0000256" key="3">
    <source>
        <dbReference type="ARBA" id="ARBA00022475"/>
    </source>
</evidence>
<feature type="transmembrane region" description="Helical" evidence="7">
    <location>
        <begin position="126"/>
        <end position="147"/>
    </location>
</feature>
<comment type="similarity">
    <text evidence="7">Belongs to the binding-protein-dependent transport system permease family.</text>
</comment>
<feature type="domain" description="ABC transmembrane type-1" evidence="8">
    <location>
        <begin position="88"/>
        <end position="311"/>
    </location>
</feature>
<name>A0ABW4JHD2_9BACL</name>
<dbReference type="Pfam" id="PF00528">
    <property type="entry name" value="BPD_transp_1"/>
    <property type="match status" value="1"/>
</dbReference>
<gene>
    <name evidence="9" type="ORF">ACFSB2_07545</name>
</gene>
<evidence type="ECO:0000256" key="6">
    <source>
        <dbReference type="ARBA" id="ARBA00023136"/>
    </source>
</evidence>
<dbReference type="PANTHER" id="PTHR43227:SF7">
    <property type="entry name" value="ARABINOOLIGOSACCHARIDES TRANSPORT SYSTEM PERMEASE PROTEIN ARAP"/>
    <property type="match status" value="1"/>
</dbReference>
<evidence type="ECO:0000256" key="2">
    <source>
        <dbReference type="ARBA" id="ARBA00022448"/>
    </source>
</evidence>
<keyword evidence="4 7" id="KW-0812">Transmembrane</keyword>
<dbReference type="InterPro" id="IPR035906">
    <property type="entry name" value="MetI-like_sf"/>
</dbReference>
<keyword evidence="6 7" id="KW-0472">Membrane</keyword>
<evidence type="ECO:0000313" key="10">
    <source>
        <dbReference type="Proteomes" id="UP001597079"/>
    </source>
</evidence>
<dbReference type="Gene3D" id="1.10.3720.10">
    <property type="entry name" value="MetI-like"/>
    <property type="match status" value="1"/>
</dbReference>
<evidence type="ECO:0000313" key="9">
    <source>
        <dbReference type="EMBL" id="MFD1674560.1"/>
    </source>
</evidence>
<sequence>MQQLETAVGKSRTAQGTWLTKMKYKRYFWAYAFILPQAILFFVLTLYPIVMSYVYSLFDWTGIGPINEFIGVANYTKLFQDPLFWKSFRHTIEYIVGETIIVIPIGFILAVLLNNPKFKGRGFYRVLYFIPVVTTTAIVGVVMQLIFSNTNQGLVNTILLSTHLSRQAIQWLNSPVIAMVLAIVIGSWKYIGVVMVYWLAGLQTISEETYEAAELDGANRWQRMLFITLPMLKPISAVVLLFTIVNGMSAFDLIMTFTGGGPSFATQTLDVYVYNYAFNSSAVGGGLPQMGYASAGGVCLGIFVSMICLFIGGLVKLTNRDR</sequence>
<comment type="caution">
    <text evidence="9">The sequence shown here is derived from an EMBL/GenBank/DDBJ whole genome shotgun (WGS) entry which is preliminary data.</text>
</comment>
<feature type="transmembrane region" description="Helical" evidence="7">
    <location>
        <begin position="94"/>
        <end position="114"/>
    </location>
</feature>
<keyword evidence="10" id="KW-1185">Reference proteome</keyword>
<comment type="subcellular location">
    <subcellularLocation>
        <location evidence="1 7">Cell membrane</location>
        <topology evidence="1 7">Multi-pass membrane protein</topology>
    </subcellularLocation>
</comment>
<dbReference type="PANTHER" id="PTHR43227">
    <property type="entry name" value="BLL4140 PROTEIN"/>
    <property type="match status" value="1"/>
</dbReference>
<evidence type="ECO:0000256" key="1">
    <source>
        <dbReference type="ARBA" id="ARBA00004651"/>
    </source>
</evidence>
<protein>
    <submittedName>
        <fullName evidence="9">Carbohydrate ABC transporter permease</fullName>
    </submittedName>
</protein>